<reference evidence="2 3" key="1">
    <citation type="submission" date="2019-08" db="EMBL/GenBank/DDBJ databases">
        <title>Parahaliea maris sp. nov., isolated from the surface seawater.</title>
        <authorList>
            <person name="Liu Y."/>
        </authorList>
    </citation>
    <scope>NUCLEOTIDE SEQUENCE [LARGE SCALE GENOMIC DNA]</scope>
    <source>
        <strain evidence="2 3">S2-26</strain>
    </source>
</reference>
<dbReference type="InterPro" id="IPR045394">
    <property type="entry name" value="Abhydrolase_dom"/>
</dbReference>
<name>A0A5C9A2T2_9GAMM</name>
<dbReference type="PROSITE" id="PS51257">
    <property type="entry name" value="PROKAR_LIPOPROTEIN"/>
    <property type="match status" value="1"/>
</dbReference>
<accession>A0A5C9A2T2</accession>
<proteinExistence type="predicted"/>
<evidence type="ECO:0000313" key="2">
    <source>
        <dbReference type="EMBL" id="TXS94379.1"/>
    </source>
</evidence>
<dbReference type="EMBL" id="VRYZ01000001">
    <property type="protein sequence ID" value="TXS94379.1"/>
    <property type="molecule type" value="Genomic_DNA"/>
</dbReference>
<gene>
    <name evidence="2" type="ORF">FVW59_00185</name>
</gene>
<dbReference type="Proteomes" id="UP000321933">
    <property type="component" value="Unassembled WGS sequence"/>
</dbReference>
<evidence type="ECO:0000259" key="1">
    <source>
        <dbReference type="Pfam" id="PF20091"/>
    </source>
</evidence>
<organism evidence="2 3">
    <name type="scientific">Parahaliea aestuarii</name>
    <dbReference type="NCBI Taxonomy" id="1852021"/>
    <lineage>
        <taxon>Bacteria</taxon>
        <taxon>Pseudomonadati</taxon>
        <taxon>Pseudomonadota</taxon>
        <taxon>Gammaproteobacteria</taxon>
        <taxon>Cellvibrionales</taxon>
        <taxon>Halieaceae</taxon>
        <taxon>Parahaliea</taxon>
    </lineage>
</organism>
<protein>
    <recommendedName>
        <fullName evidence="1">Alpha/beta hydrolase domain-containing protein</fullName>
    </recommendedName>
</protein>
<feature type="domain" description="Alpha/beta hydrolase" evidence="1">
    <location>
        <begin position="48"/>
        <end position="488"/>
    </location>
</feature>
<comment type="caution">
    <text evidence="2">The sequence shown here is derived from an EMBL/GenBank/DDBJ whole genome shotgun (WGS) entry which is preliminary data.</text>
</comment>
<dbReference type="AlphaFoldDB" id="A0A5C9A2T2"/>
<keyword evidence="3" id="KW-1185">Reference proteome</keyword>
<dbReference type="OrthoDB" id="1971292at2"/>
<sequence length="500" mass="53102">MRRLTAITAMALTLIACSDSSDRSVSVPPPVPEPEPEYLAIPQPAVELPPDEGNIALLATTFDLALVGYEQAEYFISGEASAFSNLNELQSDGLWEAEPGEQASYRTRIVVYRPSDPADFSGTVLLEWLNVTAGFDTPPSYGSGHVEMLRSGHVWAGVSAQIVGIEGSENSLVPLHLKAAEPERYASLEHPGDSFSYDIFAQAGQALRAPGVIDLLAGLEPERIIALGESQSAGRLLTFINAVHPLYNAFDGYLVHSRGDGSPPLAQEPQAEISTPEVVTFREDLNVPVLNFQTETDVIALGAVSDRQPDSAGFRLWEVAGAAHGDFYSFVSGRADFGEGAQFAQVVEESAILGFIQCAQPMNAGPMPWVFNAALRALDDWVSDGTAPPESPRLQVDDAGEALLRDADGIALGGIRTPYVDAPPGVLTGEPNGGDSFCFLFGTTQLFDAAQMAARYTDQAGYEAAVAESADAAVAAGFLLAEDAERIKAAATLQWQALSP</sequence>
<dbReference type="RefSeq" id="WP_148062235.1">
    <property type="nucleotide sequence ID" value="NZ_VRYZ01000001.1"/>
</dbReference>
<evidence type="ECO:0000313" key="3">
    <source>
        <dbReference type="Proteomes" id="UP000321933"/>
    </source>
</evidence>
<dbReference type="Pfam" id="PF20091">
    <property type="entry name" value="Abhydrolase_10"/>
    <property type="match status" value="1"/>
</dbReference>